<gene>
    <name evidence="1" type="ORF">CHRIB12_LOCUS22036</name>
</gene>
<organism evidence="1 2">
    <name type="scientific">Rhizophagus irregularis</name>
    <dbReference type="NCBI Taxonomy" id="588596"/>
    <lineage>
        <taxon>Eukaryota</taxon>
        <taxon>Fungi</taxon>
        <taxon>Fungi incertae sedis</taxon>
        <taxon>Mucoromycota</taxon>
        <taxon>Glomeromycotina</taxon>
        <taxon>Glomeromycetes</taxon>
        <taxon>Glomerales</taxon>
        <taxon>Glomeraceae</taxon>
        <taxon>Rhizophagus</taxon>
    </lineage>
</organism>
<evidence type="ECO:0000313" key="2">
    <source>
        <dbReference type="Proteomes" id="UP000684084"/>
    </source>
</evidence>
<dbReference type="VEuPathDB" id="FungiDB:RhiirFUN_014123"/>
<protein>
    <submittedName>
        <fullName evidence="1">Uncharacterized protein</fullName>
    </submittedName>
</protein>
<name>A0A915ZX29_9GLOM</name>
<reference evidence="1" key="1">
    <citation type="submission" date="2020-05" db="EMBL/GenBank/DDBJ databases">
        <authorList>
            <person name="Rincon C."/>
            <person name="Sanders R I."/>
            <person name="Robbins C."/>
            <person name="Chaturvedi A."/>
        </authorList>
    </citation>
    <scope>NUCLEOTIDE SEQUENCE</scope>
    <source>
        <strain evidence="1">CHB12</strain>
    </source>
</reference>
<sequence length="88" mass="10242">MTRNAIKLFNSQILLYNVQNFIILYYPKPSNGFCGIFSFLIKVYKLKPVGLQNQENFRKNFDASIGSKTIIFSEVNTQQVLELKKYVI</sequence>
<dbReference type="AlphaFoldDB" id="A0A915ZX29"/>
<dbReference type="EMBL" id="CAGKOT010000073">
    <property type="protein sequence ID" value="CAB5391620.1"/>
    <property type="molecule type" value="Genomic_DNA"/>
</dbReference>
<dbReference type="OrthoDB" id="10288975at2759"/>
<proteinExistence type="predicted"/>
<comment type="caution">
    <text evidence="1">The sequence shown here is derived from an EMBL/GenBank/DDBJ whole genome shotgun (WGS) entry which is preliminary data.</text>
</comment>
<dbReference type="Proteomes" id="UP000684084">
    <property type="component" value="Unassembled WGS sequence"/>
</dbReference>
<evidence type="ECO:0000313" key="1">
    <source>
        <dbReference type="EMBL" id="CAB5391620.1"/>
    </source>
</evidence>
<accession>A0A915ZX29</accession>